<dbReference type="InterPro" id="IPR009739">
    <property type="entry name" value="LprI-like_N"/>
</dbReference>
<evidence type="ECO:0000256" key="2">
    <source>
        <dbReference type="SAM" id="SignalP"/>
    </source>
</evidence>
<dbReference type="RefSeq" id="WP_114497533.1">
    <property type="nucleotide sequence ID" value="NZ_QPJW01000006.1"/>
</dbReference>
<feature type="compositionally biased region" description="Polar residues" evidence="1">
    <location>
        <begin position="28"/>
        <end position="46"/>
    </location>
</feature>
<protein>
    <submittedName>
        <fullName evidence="4">Uncharacterized protein YecT (DUF1311 family)</fullName>
    </submittedName>
</protein>
<reference evidence="4 5" key="1">
    <citation type="submission" date="2018-07" db="EMBL/GenBank/DDBJ databases">
        <title>Genomic Encyclopedia of Type Strains, Phase III (KMG-III): the genomes of soil and plant-associated and newly described type strains.</title>
        <authorList>
            <person name="Whitman W."/>
        </authorList>
    </citation>
    <scope>NUCLEOTIDE SEQUENCE [LARGE SCALE GENOMIC DNA]</scope>
    <source>
        <strain evidence="4 5">CECT 8333</strain>
    </source>
</reference>
<accession>A0A369BG57</accession>
<feature type="region of interest" description="Disordered" evidence="1">
    <location>
        <begin position="23"/>
        <end position="73"/>
    </location>
</feature>
<name>A0A369BG57_9BACL</name>
<dbReference type="Pfam" id="PF07007">
    <property type="entry name" value="LprI"/>
    <property type="match status" value="1"/>
</dbReference>
<evidence type="ECO:0000259" key="3">
    <source>
        <dbReference type="Pfam" id="PF07007"/>
    </source>
</evidence>
<dbReference type="EMBL" id="QPJW01000006">
    <property type="protein sequence ID" value="RCX18674.1"/>
    <property type="molecule type" value="Genomic_DNA"/>
</dbReference>
<feature type="compositionally biased region" description="Polar residues" evidence="1">
    <location>
        <begin position="57"/>
        <end position="68"/>
    </location>
</feature>
<dbReference type="Gene3D" id="1.20.1270.180">
    <property type="match status" value="1"/>
</dbReference>
<sequence>MKKLLILTLLTCSFLAGCGNAGNEGANVKQSENPVQGDNQQENQPQADAPATDKDSNNSAEPDTSVTGTKEAYLQKLDEVEAGLADLEDLNEEGTTASMNEAAAETFNRWDTALNEIYGELKKQLSANEMDDLKEEQRDWIKQRDEIAEKEAAEFKGGTMEGLQLVSTKARVTKERCYELVNQYMK</sequence>
<evidence type="ECO:0000313" key="5">
    <source>
        <dbReference type="Proteomes" id="UP000253090"/>
    </source>
</evidence>
<keyword evidence="2" id="KW-0732">Signal</keyword>
<feature type="domain" description="Lysozyme inhibitor LprI-like N-terminal" evidence="3">
    <location>
        <begin position="92"/>
        <end position="180"/>
    </location>
</feature>
<gene>
    <name evidence="4" type="ORF">DFP94_106208</name>
</gene>
<dbReference type="OrthoDB" id="2438161at2"/>
<feature type="chain" id="PRO_5016967416" evidence="2">
    <location>
        <begin position="22"/>
        <end position="186"/>
    </location>
</feature>
<dbReference type="PANTHER" id="PTHR39176:SF1">
    <property type="entry name" value="PERIPLASMIC PROTEIN"/>
    <property type="match status" value="1"/>
</dbReference>
<dbReference type="AlphaFoldDB" id="A0A369BG57"/>
<keyword evidence="5" id="KW-1185">Reference proteome</keyword>
<proteinExistence type="predicted"/>
<dbReference type="Proteomes" id="UP000253090">
    <property type="component" value="Unassembled WGS sequence"/>
</dbReference>
<organism evidence="4 5">
    <name type="scientific">Fontibacillus phaseoli</name>
    <dbReference type="NCBI Taxonomy" id="1416533"/>
    <lineage>
        <taxon>Bacteria</taxon>
        <taxon>Bacillati</taxon>
        <taxon>Bacillota</taxon>
        <taxon>Bacilli</taxon>
        <taxon>Bacillales</taxon>
        <taxon>Paenibacillaceae</taxon>
        <taxon>Fontibacillus</taxon>
    </lineage>
</organism>
<dbReference type="PROSITE" id="PS51257">
    <property type="entry name" value="PROKAR_LIPOPROTEIN"/>
    <property type="match status" value="1"/>
</dbReference>
<evidence type="ECO:0000313" key="4">
    <source>
        <dbReference type="EMBL" id="RCX18674.1"/>
    </source>
</evidence>
<comment type="caution">
    <text evidence="4">The sequence shown here is derived from an EMBL/GenBank/DDBJ whole genome shotgun (WGS) entry which is preliminary data.</text>
</comment>
<evidence type="ECO:0000256" key="1">
    <source>
        <dbReference type="SAM" id="MobiDB-lite"/>
    </source>
</evidence>
<dbReference type="PANTHER" id="PTHR39176">
    <property type="entry name" value="PERIPLASMIC PROTEIN-RELATED"/>
    <property type="match status" value="1"/>
</dbReference>
<feature type="signal peptide" evidence="2">
    <location>
        <begin position="1"/>
        <end position="21"/>
    </location>
</feature>